<evidence type="ECO:0000313" key="10">
    <source>
        <dbReference type="WBParaSite" id="MBELARI_LOCUS20907"/>
    </source>
</evidence>
<dbReference type="InterPro" id="IPR038508">
    <property type="entry name" value="ArfGAP_dom_sf"/>
</dbReference>
<feature type="region of interest" description="Disordered" evidence="6">
    <location>
        <begin position="147"/>
        <end position="169"/>
    </location>
</feature>
<evidence type="ECO:0000256" key="4">
    <source>
        <dbReference type="ARBA" id="ARBA00022833"/>
    </source>
</evidence>
<evidence type="ECO:0000256" key="2">
    <source>
        <dbReference type="ARBA" id="ARBA00022737"/>
    </source>
</evidence>
<evidence type="ECO:0000256" key="3">
    <source>
        <dbReference type="ARBA" id="ARBA00022771"/>
    </source>
</evidence>
<keyword evidence="3 5" id="KW-0863">Zinc-finger</keyword>
<feature type="compositionally biased region" description="Low complexity" evidence="6">
    <location>
        <begin position="215"/>
        <end position="224"/>
    </location>
</feature>
<protein>
    <submittedName>
        <fullName evidence="9 10">Arf-GAP domain-containing protein</fullName>
    </submittedName>
</protein>
<evidence type="ECO:0000313" key="8">
    <source>
        <dbReference type="Proteomes" id="UP000887575"/>
    </source>
</evidence>
<dbReference type="InterPro" id="IPR001164">
    <property type="entry name" value="ArfGAP_dom"/>
</dbReference>
<dbReference type="PRINTS" id="PR00405">
    <property type="entry name" value="REVINTRACTNG"/>
</dbReference>
<dbReference type="GO" id="GO:0005096">
    <property type="term" value="F:GTPase activator activity"/>
    <property type="evidence" value="ECO:0007669"/>
    <property type="project" value="InterPro"/>
</dbReference>
<keyword evidence="2" id="KW-0677">Repeat</keyword>
<feature type="compositionally biased region" description="Polar residues" evidence="6">
    <location>
        <begin position="359"/>
        <end position="372"/>
    </location>
</feature>
<evidence type="ECO:0000313" key="9">
    <source>
        <dbReference type="WBParaSite" id="MBELARI_LOCUS20894"/>
    </source>
</evidence>
<reference evidence="9 10" key="1">
    <citation type="submission" date="2024-02" db="UniProtKB">
        <authorList>
            <consortium name="WormBaseParasite"/>
        </authorList>
    </citation>
    <scope>IDENTIFICATION</scope>
</reference>
<dbReference type="InterPro" id="IPR037278">
    <property type="entry name" value="ARFGAP/RecO"/>
</dbReference>
<feature type="compositionally biased region" description="Pro residues" evidence="6">
    <location>
        <begin position="191"/>
        <end position="203"/>
    </location>
</feature>
<dbReference type="WBParaSite" id="MBELARI_LOCUS20907">
    <property type="protein sequence ID" value="MBELARI_LOCUS20907"/>
    <property type="gene ID" value="MBELARI_LOCUS20907"/>
</dbReference>
<sequence>MANTATTSTAAKKKQDERNSKIIRELANLPDNRFCFECGQRGPTYVNITEGSFCCSTCSGLLRGLNPPHRVKSISMATFSNEELEKIRTLGNAENKKTWLGLYEGAAPKFATRDERQTFLIKKYEKKAWFVSRSELNEQERLFTAARERSSQCSTSVTSESSQQTNDLLNDPFSDAFAFTQTQGTNLSVPLSPPSQLAPPPPLFSTSPSNSFPMPTTTTPKTKPSLPINPQVSAFVDPFSPVETQKPIASTNPADPFADFDNLFGGLSVQKPPPTQMPRSQTVGGVSPRPAQVPILQQQPIVSQTRPDPTPSVPISQPSAVDKYSALAELDQIFSSGSPATTAPVNGHQHQQQPQQQQWSSSAYGSRPTNGGNPFGQATPVVAPIQQPNPAQAWPNPFQVVNPFGPTNGQVNPFASQIQKSSTVGAFGDLSSNSMNQQFTHQQQHFASNFQHSVGFVEGNPFASSFSNPQSSALQPNRLLSNSTTNTPNWNPFS</sequence>
<organism evidence="8 10">
    <name type="scientific">Mesorhabditis belari</name>
    <dbReference type="NCBI Taxonomy" id="2138241"/>
    <lineage>
        <taxon>Eukaryota</taxon>
        <taxon>Metazoa</taxon>
        <taxon>Ecdysozoa</taxon>
        <taxon>Nematoda</taxon>
        <taxon>Chromadorea</taxon>
        <taxon>Rhabditida</taxon>
        <taxon>Rhabditina</taxon>
        <taxon>Rhabditomorpha</taxon>
        <taxon>Rhabditoidea</taxon>
        <taxon>Rhabditidae</taxon>
        <taxon>Mesorhabditinae</taxon>
        <taxon>Mesorhabditis</taxon>
    </lineage>
</organism>
<accession>A0AAF3F5H7</accession>
<keyword evidence="8" id="KW-1185">Reference proteome</keyword>
<dbReference type="Gene3D" id="1.10.220.150">
    <property type="entry name" value="Arf GTPase activating protein"/>
    <property type="match status" value="1"/>
</dbReference>
<evidence type="ECO:0000256" key="1">
    <source>
        <dbReference type="ARBA" id="ARBA00022723"/>
    </source>
</evidence>
<dbReference type="AlphaFoldDB" id="A0AAF3F5H7"/>
<keyword evidence="1" id="KW-0479">Metal-binding</keyword>
<name>A0AAF3F5H7_9BILA</name>
<dbReference type="Pfam" id="PF01412">
    <property type="entry name" value="ArfGap"/>
    <property type="match status" value="1"/>
</dbReference>
<feature type="compositionally biased region" description="Polar residues" evidence="6">
    <location>
        <begin position="462"/>
        <end position="475"/>
    </location>
</feature>
<evidence type="ECO:0000256" key="5">
    <source>
        <dbReference type="PROSITE-ProRule" id="PRU00288"/>
    </source>
</evidence>
<evidence type="ECO:0000259" key="7">
    <source>
        <dbReference type="PROSITE" id="PS50115"/>
    </source>
</evidence>
<dbReference type="PANTHER" id="PTHR46134">
    <property type="entry name" value="DRONGO, ISOFORM F"/>
    <property type="match status" value="1"/>
</dbReference>
<evidence type="ECO:0000256" key="6">
    <source>
        <dbReference type="SAM" id="MobiDB-lite"/>
    </source>
</evidence>
<feature type="region of interest" description="Disordered" evidence="6">
    <location>
        <begin position="336"/>
        <end position="382"/>
    </location>
</feature>
<dbReference type="PROSITE" id="PS50115">
    <property type="entry name" value="ARFGAP"/>
    <property type="match status" value="1"/>
</dbReference>
<feature type="region of interest" description="Disordered" evidence="6">
    <location>
        <begin position="185"/>
        <end position="227"/>
    </location>
</feature>
<proteinExistence type="predicted"/>
<dbReference type="WBParaSite" id="MBELARI_LOCUS20894">
    <property type="protein sequence ID" value="MBELARI_LOCUS20894"/>
    <property type="gene ID" value="MBELARI_LOCUS20894"/>
</dbReference>
<feature type="domain" description="Arf-GAP" evidence="7">
    <location>
        <begin position="20"/>
        <end position="138"/>
    </location>
</feature>
<dbReference type="CDD" id="cd08838">
    <property type="entry name" value="ArfGap_AGFG"/>
    <property type="match status" value="1"/>
</dbReference>
<feature type="compositionally biased region" description="Low complexity" evidence="6">
    <location>
        <begin position="476"/>
        <end position="494"/>
    </location>
</feature>
<feature type="region of interest" description="Disordered" evidence="6">
    <location>
        <begin position="459"/>
        <end position="494"/>
    </location>
</feature>
<dbReference type="SMART" id="SM00105">
    <property type="entry name" value="ArfGap"/>
    <property type="match status" value="1"/>
</dbReference>
<dbReference type="InterPro" id="IPR052248">
    <property type="entry name" value="Arf-GAP_FG-repeat_protein"/>
</dbReference>
<dbReference type="SUPFAM" id="SSF57863">
    <property type="entry name" value="ArfGap/RecO-like zinc finger"/>
    <property type="match status" value="1"/>
</dbReference>
<feature type="compositionally biased region" description="Low complexity" evidence="6">
    <location>
        <begin position="151"/>
        <end position="165"/>
    </location>
</feature>
<dbReference type="Proteomes" id="UP000887575">
    <property type="component" value="Unassembled WGS sequence"/>
</dbReference>
<feature type="region of interest" description="Disordered" evidence="6">
    <location>
        <begin position="248"/>
        <end position="289"/>
    </location>
</feature>
<dbReference type="PANTHER" id="PTHR46134:SF3">
    <property type="entry name" value="ARFGAP WITH FG REPEATS 1"/>
    <property type="match status" value="1"/>
</dbReference>
<dbReference type="GO" id="GO:0008270">
    <property type="term" value="F:zinc ion binding"/>
    <property type="evidence" value="ECO:0007669"/>
    <property type="project" value="UniProtKB-KW"/>
</dbReference>
<feature type="compositionally biased region" description="Low complexity" evidence="6">
    <location>
        <begin position="348"/>
        <end position="358"/>
    </location>
</feature>
<dbReference type="GO" id="GO:0016020">
    <property type="term" value="C:membrane"/>
    <property type="evidence" value="ECO:0007669"/>
    <property type="project" value="TreeGrafter"/>
</dbReference>
<keyword evidence="4" id="KW-0862">Zinc</keyword>
<dbReference type="GO" id="GO:0005737">
    <property type="term" value="C:cytoplasm"/>
    <property type="evidence" value="ECO:0007669"/>
    <property type="project" value="TreeGrafter"/>
</dbReference>